<reference evidence="1" key="1">
    <citation type="journal article" date="2015" name="Nature">
        <title>Complex archaea that bridge the gap between prokaryotes and eukaryotes.</title>
        <authorList>
            <person name="Spang A."/>
            <person name="Saw J.H."/>
            <person name="Jorgensen S.L."/>
            <person name="Zaremba-Niedzwiedzka K."/>
            <person name="Martijn J."/>
            <person name="Lind A.E."/>
            <person name="van Eijk R."/>
            <person name="Schleper C."/>
            <person name="Guy L."/>
            <person name="Ettema T.J."/>
        </authorList>
    </citation>
    <scope>NUCLEOTIDE SEQUENCE</scope>
</reference>
<dbReference type="EMBL" id="LAZR01064107">
    <property type="protein sequence ID" value="KKK58180.1"/>
    <property type="molecule type" value="Genomic_DNA"/>
</dbReference>
<sequence length="56" mass="6476">MTQFLWPSILGQMQCEERLSQLLAAVDKHLELFEQDRVIRPGLQPLRDAAKKARKA</sequence>
<accession>A0A0F8XB28</accession>
<protein>
    <submittedName>
        <fullName evidence="1">Uncharacterized protein</fullName>
    </submittedName>
</protein>
<evidence type="ECO:0000313" key="1">
    <source>
        <dbReference type="EMBL" id="KKK58180.1"/>
    </source>
</evidence>
<name>A0A0F8XB28_9ZZZZ</name>
<comment type="caution">
    <text evidence="1">The sequence shown here is derived from an EMBL/GenBank/DDBJ whole genome shotgun (WGS) entry which is preliminary data.</text>
</comment>
<gene>
    <name evidence="1" type="ORF">LCGC14_3047030</name>
</gene>
<dbReference type="AlphaFoldDB" id="A0A0F8XB28"/>
<organism evidence="1">
    <name type="scientific">marine sediment metagenome</name>
    <dbReference type="NCBI Taxonomy" id="412755"/>
    <lineage>
        <taxon>unclassified sequences</taxon>
        <taxon>metagenomes</taxon>
        <taxon>ecological metagenomes</taxon>
    </lineage>
</organism>
<proteinExistence type="predicted"/>